<keyword evidence="6" id="KW-1185">Reference proteome</keyword>
<keyword evidence="3" id="KW-0804">Transcription</keyword>
<organism evidence="5 6">
    <name type="scientific">Herbaspirillum chlorophenolicum</name>
    <dbReference type="NCBI Taxonomy" id="211589"/>
    <lineage>
        <taxon>Bacteria</taxon>
        <taxon>Pseudomonadati</taxon>
        <taxon>Pseudomonadota</taxon>
        <taxon>Betaproteobacteria</taxon>
        <taxon>Burkholderiales</taxon>
        <taxon>Oxalobacteraceae</taxon>
        <taxon>Herbaspirillum</taxon>
    </lineage>
</organism>
<dbReference type="InterPro" id="IPR036390">
    <property type="entry name" value="WH_DNA-bd_sf"/>
</dbReference>
<dbReference type="InterPro" id="IPR000524">
    <property type="entry name" value="Tscrpt_reg_HTH_GntR"/>
</dbReference>
<evidence type="ECO:0000313" key="5">
    <source>
        <dbReference type="EMBL" id="MFJ3048045.1"/>
    </source>
</evidence>
<dbReference type="Pfam" id="PF07729">
    <property type="entry name" value="FCD"/>
    <property type="match status" value="1"/>
</dbReference>
<dbReference type="PROSITE" id="PS50949">
    <property type="entry name" value="HTH_GNTR"/>
    <property type="match status" value="1"/>
</dbReference>
<protein>
    <submittedName>
        <fullName evidence="5">GntR family transcriptional regulator</fullName>
    </submittedName>
</protein>
<dbReference type="CDD" id="cd07377">
    <property type="entry name" value="WHTH_GntR"/>
    <property type="match status" value="1"/>
</dbReference>
<dbReference type="Pfam" id="PF00392">
    <property type="entry name" value="GntR"/>
    <property type="match status" value="1"/>
</dbReference>
<dbReference type="EMBL" id="JBIUZV010000014">
    <property type="protein sequence ID" value="MFJ3048045.1"/>
    <property type="molecule type" value="Genomic_DNA"/>
</dbReference>
<evidence type="ECO:0000313" key="6">
    <source>
        <dbReference type="Proteomes" id="UP001617427"/>
    </source>
</evidence>
<dbReference type="Gene3D" id="1.10.10.10">
    <property type="entry name" value="Winged helix-like DNA-binding domain superfamily/Winged helix DNA-binding domain"/>
    <property type="match status" value="1"/>
</dbReference>
<name>A0ABW8F429_9BURK</name>
<dbReference type="RefSeq" id="WP_050469565.1">
    <property type="nucleotide sequence ID" value="NZ_JBIUZV010000014.1"/>
</dbReference>
<keyword evidence="2" id="KW-0238">DNA-binding</keyword>
<dbReference type="SMART" id="SM00895">
    <property type="entry name" value="FCD"/>
    <property type="match status" value="1"/>
</dbReference>
<evidence type="ECO:0000259" key="4">
    <source>
        <dbReference type="PROSITE" id="PS50949"/>
    </source>
</evidence>
<sequence length="226" mass="25269">MEILETFAQESIAKRQPATASIADALRDAILKGVLKGGEPLRQDAIAKQFVVSQVTVREAFRMLEHEGLVEVIPRRGAVVYLLSADDVDEITDLRATLEAKLLAAAIPLLEEDDFSAAEAAIAALEQVQDIDSLITNNLNFHQCLYAKAGMPRTVAILDRLRTSLEPYLRLLWSKTAYKQQSQDDHRAILELCRQRKSEEVQKLLRAHIEETGNEIVHVLKSTESK</sequence>
<proteinExistence type="predicted"/>
<accession>A0ABW8F429</accession>
<dbReference type="SMART" id="SM00345">
    <property type="entry name" value="HTH_GNTR"/>
    <property type="match status" value="1"/>
</dbReference>
<evidence type="ECO:0000256" key="3">
    <source>
        <dbReference type="ARBA" id="ARBA00023163"/>
    </source>
</evidence>
<dbReference type="Proteomes" id="UP001617427">
    <property type="component" value="Unassembled WGS sequence"/>
</dbReference>
<feature type="domain" description="HTH gntR-type" evidence="4">
    <location>
        <begin position="16"/>
        <end position="83"/>
    </location>
</feature>
<evidence type="ECO:0000256" key="1">
    <source>
        <dbReference type="ARBA" id="ARBA00023015"/>
    </source>
</evidence>
<keyword evidence="1" id="KW-0805">Transcription regulation</keyword>
<reference evidence="5 6" key="1">
    <citation type="submission" date="2024-10" db="EMBL/GenBank/DDBJ databases">
        <title>The Natural Products Discovery Center: Release of the First 8490 Sequenced Strains for Exploring Actinobacteria Biosynthetic Diversity.</title>
        <authorList>
            <person name="Kalkreuter E."/>
            <person name="Kautsar S.A."/>
            <person name="Yang D."/>
            <person name="Bader C.D."/>
            <person name="Teijaro C.N."/>
            <person name="Fluegel L."/>
            <person name="Davis C.M."/>
            <person name="Simpson J.R."/>
            <person name="Lauterbach L."/>
            <person name="Steele A.D."/>
            <person name="Gui C."/>
            <person name="Meng S."/>
            <person name="Li G."/>
            <person name="Viehrig K."/>
            <person name="Ye F."/>
            <person name="Su P."/>
            <person name="Kiefer A.F."/>
            <person name="Nichols A."/>
            <person name="Cepeda A.J."/>
            <person name="Yan W."/>
            <person name="Fan B."/>
            <person name="Jiang Y."/>
            <person name="Adhikari A."/>
            <person name="Zheng C.-J."/>
            <person name="Schuster L."/>
            <person name="Cowan T.M."/>
            <person name="Smanski M.J."/>
            <person name="Chevrette M.G."/>
            <person name="De Carvalho L.P.S."/>
            <person name="Shen B."/>
        </authorList>
    </citation>
    <scope>NUCLEOTIDE SEQUENCE [LARGE SCALE GENOMIC DNA]</scope>
    <source>
        <strain evidence="5 6">NPDC087045</strain>
    </source>
</reference>
<dbReference type="InterPro" id="IPR008920">
    <property type="entry name" value="TF_FadR/GntR_C"/>
</dbReference>
<evidence type="ECO:0000256" key="2">
    <source>
        <dbReference type="ARBA" id="ARBA00023125"/>
    </source>
</evidence>
<gene>
    <name evidence="5" type="ORF">ACIPEN_19615</name>
</gene>
<comment type="caution">
    <text evidence="5">The sequence shown here is derived from an EMBL/GenBank/DDBJ whole genome shotgun (WGS) entry which is preliminary data.</text>
</comment>
<dbReference type="Gene3D" id="1.20.120.530">
    <property type="entry name" value="GntR ligand-binding domain-like"/>
    <property type="match status" value="1"/>
</dbReference>
<dbReference type="PANTHER" id="PTHR43537:SF41">
    <property type="entry name" value="TRANSCRIPTIONAL REGULATORY PROTEIN"/>
    <property type="match status" value="1"/>
</dbReference>
<dbReference type="SUPFAM" id="SSF48008">
    <property type="entry name" value="GntR ligand-binding domain-like"/>
    <property type="match status" value="1"/>
</dbReference>
<dbReference type="PANTHER" id="PTHR43537">
    <property type="entry name" value="TRANSCRIPTIONAL REGULATOR, GNTR FAMILY"/>
    <property type="match status" value="1"/>
</dbReference>
<dbReference type="InterPro" id="IPR036388">
    <property type="entry name" value="WH-like_DNA-bd_sf"/>
</dbReference>
<dbReference type="InterPro" id="IPR011711">
    <property type="entry name" value="GntR_C"/>
</dbReference>
<dbReference type="SUPFAM" id="SSF46785">
    <property type="entry name" value="Winged helix' DNA-binding domain"/>
    <property type="match status" value="1"/>
</dbReference>